<dbReference type="Proteomes" id="UP001183643">
    <property type="component" value="Unassembled WGS sequence"/>
</dbReference>
<proteinExistence type="predicted"/>
<dbReference type="AlphaFoldDB" id="A0AAE4CBQ0"/>
<organism evidence="1 2">
    <name type="scientific">Catenuloplanes atrovinosus</name>
    <dbReference type="NCBI Taxonomy" id="137266"/>
    <lineage>
        <taxon>Bacteria</taxon>
        <taxon>Bacillati</taxon>
        <taxon>Actinomycetota</taxon>
        <taxon>Actinomycetes</taxon>
        <taxon>Micromonosporales</taxon>
        <taxon>Micromonosporaceae</taxon>
        <taxon>Catenuloplanes</taxon>
    </lineage>
</organism>
<sequence length="80" mass="8822">MNSGGDVRAGPLVIPPGTVLRLAKDDQRAGVWPIWIRIDRLGLREDRWQLVEGHQLADDGTPMGRVQVWAALDALRKGLA</sequence>
<accession>A0AAE4CBQ0</accession>
<keyword evidence="2" id="KW-1185">Reference proteome</keyword>
<evidence type="ECO:0000313" key="1">
    <source>
        <dbReference type="EMBL" id="MDR7278876.1"/>
    </source>
</evidence>
<protein>
    <submittedName>
        <fullName evidence="1">Uncharacterized protein</fullName>
    </submittedName>
</protein>
<gene>
    <name evidence="1" type="ORF">J2S41_005654</name>
</gene>
<evidence type="ECO:0000313" key="2">
    <source>
        <dbReference type="Proteomes" id="UP001183643"/>
    </source>
</evidence>
<reference evidence="1" key="1">
    <citation type="submission" date="2023-07" db="EMBL/GenBank/DDBJ databases">
        <title>Sequencing the genomes of 1000 actinobacteria strains.</title>
        <authorList>
            <person name="Klenk H.-P."/>
        </authorList>
    </citation>
    <scope>NUCLEOTIDE SEQUENCE</scope>
    <source>
        <strain evidence="1">DSM 44707</strain>
    </source>
</reference>
<comment type="caution">
    <text evidence="1">The sequence shown here is derived from an EMBL/GenBank/DDBJ whole genome shotgun (WGS) entry which is preliminary data.</text>
</comment>
<dbReference type="RefSeq" id="WP_310372048.1">
    <property type="nucleotide sequence ID" value="NZ_JAVDYB010000001.1"/>
</dbReference>
<dbReference type="EMBL" id="JAVDYB010000001">
    <property type="protein sequence ID" value="MDR7278876.1"/>
    <property type="molecule type" value="Genomic_DNA"/>
</dbReference>
<name>A0AAE4CBQ0_9ACTN</name>